<organism evidence="1 2">
    <name type="scientific">Thermatribacter velox</name>
    <dbReference type="NCBI Taxonomy" id="3039681"/>
    <lineage>
        <taxon>Bacteria</taxon>
        <taxon>Pseudomonadati</taxon>
        <taxon>Atribacterota</taxon>
        <taxon>Atribacteria</taxon>
        <taxon>Atribacterales</taxon>
        <taxon>Thermatribacteraceae</taxon>
        <taxon>Thermatribacter</taxon>
    </lineage>
</organism>
<protein>
    <submittedName>
        <fullName evidence="1">Pilus assembly protein PilM</fullName>
    </submittedName>
</protein>
<dbReference type="Pfam" id="PF11104">
    <property type="entry name" value="PilM_2"/>
    <property type="match status" value="1"/>
</dbReference>
<dbReference type="SUPFAM" id="SSF53067">
    <property type="entry name" value="Actin-like ATPase domain"/>
    <property type="match status" value="2"/>
</dbReference>
<proteinExistence type="predicted"/>
<reference evidence="1 2" key="1">
    <citation type="submission" date="2023-03" db="EMBL/GenBank/DDBJ databases">
        <title>Novel Species.</title>
        <authorList>
            <person name="Ma S."/>
        </authorList>
    </citation>
    <scope>NUCLEOTIDE SEQUENCE [LARGE SCALE GENOMIC DNA]</scope>
    <source>
        <strain evidence="1 2">B11</strain>
    </source>
</reference>
<gene>
    <name evidence="1" type="primary">pilM</name>
    <name evidence="1" type="ORF">QBE54_07035</name>
</gene>
<dbReference type="Gene3D" id="3.30.420.40">
    <property type="match status" value="2"/>
</dbReference>
<evidence type="ECO:0000313" key="2">
    <source>
        <dbReference type="Proteomes" id="UP001461341"/>
    </source>
</evidence>
<keyword evidence="2" id="KW-1185">Reference proteome</keyword>
<dbReference type="Gene3D" id="3.30.1490.300">
    <property type="match status" value="1"/>
</dbReference>
<evidence type="ECO:0000313" key="1">
    <source>
        <dbReference type="EMBL" id="WZL75347.1"/>
    </source>
</evidence>
<accession>A0ABZ2Y9S2</accession>
<dbReference type="InterPro" id="IPR043129">
    <property type="entry name" value="ATPase_NBD"/>
</dbReference>
<dbReference type="CDD" id="cd24049">
    <property type="entry name" value="ASKHA_NBD_PilM"/>
    <property type="match status" value="1"/>
</dbReference>
<dbReference type="RefSeq" id="WP_369017494.1">
    <property type="nucleotide sequence ID" value="NZ_CP121689.1"/>
</dbReference>
<sequence length="324" mass="36990">MLGIDLGSYALKYALSERKKGASFECRKAGLLAFAKDIFSRGDVKDTAFLTSELRDLWRRQRLPREAVLSLHHPRMVIQRASLPRMSEEELRNALHWEVRSLIPGEEDLQIGWYALREEAEKVEVLYAAIPSVVLGVYLEAFRRAGIRLEGVEPQVLSFVRGFLSLYPDYVDRNSFILLDVGFSKGMVLFFKTGFVFSRYIDWGLRRLWQYLRDKFNLLPVEALDLMRRPVSEAPPEVYEAVDSEIQEFLLELRRSLTFLQTEYGPDALGEFFLCGGGSTIPLFKARIESELNLTLRDVALQQAEKAIPNLSLMLGAVGASLWS</sequence>
<dbReference type="InterPro" id="IPR050696">
    <property type="entry name" value="FtsA/MreB"/>
</dbReference>
<dbReference type="InterPro" id="IPR005883">
    <property type="entry name" value="PilM"/>
</dbReference>
<dbReference type="EMBL" id="CP121689">
    <property type="protein sequence ID" value="WZL75347.1"/>
    <property type="molecule type" value="Genomic_DNA"/>
</dbReference>
<name>A0ABZ2Y9S2_9BACT</name>
<dbReference type="PANTHER" id="PTHR32432">
    <property type="entry name" value="CELL DIVISION PROTEIN FTSA-RELATED"/>
    <property type="match status" value="1"/>
</dbReference>
<dbReference type="Proteomes" id="UP001461341">
    <property type="component" value="Chromosome"/>
</dbReference>
<dbReference type="PANTHER" id="PTHR32432:SF3">
    <property type="entry name" value="ETHANOLAMINE UTILIZATION PROTEIN EUTJ"/>
    <property type="match status" value="1"/>
</dbReference>